<evidence type="ECO:0000256" key="1">
    <source>
        <dbReference type="SAM" id="MobiDB-lite"/>
    </source>
</evidence>
<comment type="caution">
    <text evidence="2">The sequence shown here is derived from an EMBL/GenBank/DDBJ whole genome shotgun (WGS) entry which is preliminary data.</text>
</comment>
<protein>
    <submittedName>
        <fullName evidence="2">Uncharacterized protein</fullName>
    </submittedName>
</protein>
<reference evidence="2 3" key="1">
    <citation type="journal article" date="2019" name="Commun. Biol.">
        <title>The bagworm genome reveals a unique fibroin gene that provides high tensile strength.</title>
        <authorList>
            <person name="Kono N."/>
            <person name="Nakamura H."/>
            <person name="Ohtoshi R."/>
            <person name="Tomita M."/>
            <person name="Numata K."/>
            <person name="Arakawa K."/>
        </authorList>
    </citation>
    <scope>NUCLEOTIDE SEQUENCE [LARGE SCALE GENOMIC DNA]</scope>
</reference>
<accession>A0A4C1V804</accession>
<keyword evidence="3" id="KW-1185">Reference proteome</keyword>
<sequence>MGKRASESSEDRRSTPPMGTRNPRGVPSALSTSQSRAPVPPAALSMPLRGDRAGCFDASSYRWCGVEWSFCGIVPFMPVYLYAGCAAFLEPGAAARR</sequence>
<dbReference type="AlphaFoldDB" id="A0A4C1V804"/>
<evidence type="ECO:0000313" key="2">
    <source>
        <dbReference type="EMBL" id="GBP34829.1"/>
    </source>
</evidence>
<evidence type="ECO:0000313" key="3">
    <source>
        <dbReference type="Proteomes" id="UP000299102"/>
    </source>
</evidence>
<feature type="region of interest" description="Disordered" evidence="1">
    <location>
        <begin position="1"/>
        <end position="44"/>
    </location>
</feature>
<feature type="compositionally biased region" description="Basic and acidic residues" evidence="1">
    <location>
        <begin position="1"/>
        <end position="14"/>
    </location>
</feature>
<name>A0A4C1V804_EUMVA</name>
<proteinExistence type="predicted"/>
<organism evidence="2 3">
    <name type="scientific">Eumeta variegata</name>
    <name type="common">Bagworm moth</name>
    <name type="synonym">Eumeta japonica</name>
    <dbReference type="NCBI Taxonomy" id="151549"/>
    <lineage>
        <taxon>Eukaryota</taxon>
        <taxon>Metazoa</taxon>
        <taxon>Ecdysozoa</taxon>
        <taxon>Arthropoda</taxon>
        <taxon>Hexapoda</taxon>
        <taxon>Insecta</taxon>
        <taxon>Pterygota</taxon>
        <taxon>Neoptera</taxon>
        <taxon>Endopterygota</taxon>
        <taxon>Lepidoptera</taxon>
        <taxon>Glossata</taxon>
        <taxon>Ditrysia</taxon>
        <taxon>Tineoidea</taxon>
        <taxon>Psychidae</taxon>
        <taxon>Oiketicinae</taxon>
        <taxon>Eumeta</taxon>
    </lineage>
</organism>
<dbReference type="Proteomes" id="UP000299102">
    <property type="component" value="Unassembled WGS sequence"/>
</dbReference>
<gene>
    <name evidence="2" type="ORF">EVAR_95933_1</name>
</gene>
<dbReference type="EMBL" id="BGZK01000295">
    <property type="protein sequence ID" value="GBP34829.1"/>
    <property type="molecule type" value="Genomic_DNA"/>
</dbReference>